<dbReference type="GO" id="GO:0003677">
    <property type="term" value="F:DNA binding"/>
    <property type="evidence" value="ECO:0007669"/>
    <property type="project" value="InterPro"/>
</dbReference>
<evidence type="ECO:0000313" key="2">
    <source>
        <dbReference type="EMBL" id="PAP98672.1"/>
    </source>
</evidence>
<proteinExistence type="predicted"/>
<gene>
    <name evidence="2" type="ORF">CIT25_29760</name>
</gene>
<evidence type="ECO:0000313" key="3">
    <source>
        <dbReference type="Proteomes" id="UP000216215"/>
    </source>
</evidence>
<dbReference type="SUPFAM" id="SSF53041">
    <property type="entry name" value="Resolvase-like"/>
    <property type="match status" value="1"/>
</dbReference>
<dbReference type="InterPro" id="IPR006119">
    <property type="entry name" value="Resolv_N"/>
</dbReference>
<keyword evidence="3" id="KW-1185">Reference proteome</keyword>
<comment type="caution">
    <text evidence="2">The sequence shown here is derived from an EMBL/GenBank/DDBJ whole genome shotgun (WGS) entry which is preliminary data.</text>
</comment>
<name>A0AB36R2I1_9HYPH</name>
<reference evidence="3" key="1">
    <citation type="submission" date="2017-08" db="EMBL/GenBank/DDBJ databases">
        <title>Mesorhizobium wenxinae sp. nov., a novel rhizobial species isolated from root nodules of chickpea (Cicer arietinum L.).</title>
        <authorList>
            <person name="Zhang J."/>
        </authorList>
    </citation>
    <scope>NUCLEOTIDE SEQUENCE [LARGE SCALE GENOMIC DNA]</scope>
    <source>
        <strain evidence="3">USDA 3392</strain>
    </source>
</reference>
<dbReference type="EMBL" id="NPKI01000043">
    <property type="protein sequence ID" value="PAP98672.1"/>
    <property type="molecule type" value="Genomic_DNA"/>
</dbReference>
<protein>
    <recommendedName>
        <fullName evidence="1">Resolvase/invertase-type recombinase catalytic domain-containing protein</fullName>
    </recommendedName>
</protein>
<dbReference type="InterPro" id="IPR036162">
    <property type="entry name" value="Resolvase-like_N_sf"/>
</dbReference>
<accession>A0AB36R2I1</accession>
<sequence>MLKSLRPGDQVLAVATDRIARNLLDLLTILRAI</sequence>
<dbReference type="Proteomes" id="UP000216215">
    <property type="component" value="Unassembled WGS sequence"/>
</dbReference>
<dbReference type="GO" id="GO:0000150">
    <property type="term" value="F:DNA strand exchange activity"/>
    <property type="evidence" value="ECO:0007669"/>
    <property type="project" value="InterPro"/>
</dbReference>
<dbReference type="PROSITE" id="PS51736">
    <property type="entry name" value="RECOMBINASES_3"/>
    <property type="match status" value="1"/>
</dbReference>
<dbReference type="RefSeq" id="WP_095488745.1">
    <property type="nucleotide sequence ID" value="NZ_CP088152.1"/>
</dbReference>
<evidence type="ECO:0000259" key="1">
    <source>
        <dbReference type="PROSITE" id="PS51736"/>
    </source>
</evidence>
<dbReference type="AlphaFoldDB" id="A0AB36R2I1"/>
<organism evidence="2 3">
    <name type="scientific">Mesorhizobium mediterraneum</name>
    <dbReference type="NCBI Taxonomy" id="43617"/>
    <lineage>
        <taxon>Bacteria</taxon>
        <taxon>Pseudomonadati</taxon>
        <taxon>Pseudomonadota</taxon>
        <taxon>Alphaproteobacteria</taxon>
        <taxon>Hyphomicrobiales</taxon>
        <taxon>Phyllobacteriaceae</taxon>
        <taxon>Mesorhizobium</taxon>
    </lineage>
</organism>
<feature type="domain" description="Resolvase/invertase-type recombinase catalytic" evidence="1">
    <location>
        <begin position="1"/>
        <end position="33"/>
    </location>
</feature>